<protein>
    <recommendedName>
        <fullName evidence="3">Cupin 2 conserved barrel domain-containing protein</fullName>
    </recommendedName>
</protein>
<accession>A0ABU3LGC4</accession>
<evidence type="ECO:0000313" key="1">
    <source>
        <dbReference type="EMBL" id="MDT7832781.1"/>
    </source>
</evidence>
<evidence type="ECO:0000313" key="2">
    <source>
        <dbReference type="Proteomes" id="UP001257277"/>
    </source>
</evidence>
<dbReference type="Gene3D" id="2.60.120.10">
    <property type="entry name" value="Jelly Rolls"/>
    <property type="match status" value="1"/>
</dbReference>
<proteinExistence type="predicted"/>
<keyword evidence="2" id="KW-1185">Reference proteome</keyword>
<name>A0ABU3LGC4_9FLAO</name>
<gene>
    <name evidence="1" type="ORF">RQM59_10350</name>
</gene>
<dbReference type="Proteomes" id="UP001257277">
    <property type="component" value="Unassembled WGS sequence"/>
</dbReference>
<dbReference type="SUPFAM" id="SSF51182">
    <property type="entry name" value="RmlC-like cupins"/>
    <property type="match status" value="1"/>
</dbReference>
<comment type="caution">
    <text evidence="1">The sequence shown here is derived from an EMBL/GenBank/DDBJ whole genome shotgun (WGS) entry which is preliminary data.</text>
</comment>
<reference evidence="1 2" key="1">
    <citation type="submission" date="2023-09" db="EMBL/GenBank/DDBJ databases">
        <title>Novel taxa isolated from Blanes Bay.</title>
        <authorList>
            <person name="Rey-Velasco X."/>
            <person name="Lucena T."/>
        </authorList>
    </citation>
    <scope>NUCLEOTIDE SEQUENCE [LARGE SCALE GENOMIC DNA]</scope>
    <source>
        <strain evidence="1 2">S356</strain>
    </source>
</reference>
<dbReference type="RefSeq" id="WP_349242035.1">
    <property type="nucleotide sequence ID" value="NZ_JAVTTO010000004.1"/>
</dbReference>
<evidence type="ECO:0008006" key="3">
    <source>
        <dbReference type="Google" id="ProtNLM"/>
    </source>
</evidence>
<organism evidence="1 2">
    <name type="scientific">Asprobacillus argus</name>
    <dbReference type="NCBI Taxonomy" id="3076534"/>
    <lineage>
        <taxon>Bacteria</taxon>
        <taxon>Pseudomonadati</taxon>
        <taxon>Bacteroidota</taxon>
        <taxon>Flavobacteriia</taxon>
        <taxon>Flavobacteriales</taxon>
        <taxon>Flavobacteriaceae</taxon>
        <taxon>Asprobacillus</taxon>
    </lineage>
</organism>
<dbReference type="EMBL" id="JAVTTO010000004">
    <property type="protein sequence ID" value="MDT7832781.1"/>
    <property type="molecule type" value="Genomic_DNA"/>
</dbReference>
<sequence length="180" mass="20930">MSDTLFNPVTGDTLRFIKTAKETNGEVSEFILTLAPKSDWAKSPKHFHPHQKESFKVLSGELHLYEGKKLHILTAESDKVIIDKLTLHAFWNPLDTETVLHAEIYPPVDIEKGLRFNYYLAQKGKVYKNNIPRNLFHSFILMNYVDSYFKGIPWKFQKQVWKFGAKIARFLGYKDPLISN</sequence>
<dbReference type="InterPro" id="IPR011051">
    <property type="entry name" value="RmlC_Cupin_sf"/>
</dbReference>
<dbReference type="InterPro" id="IPR014710">
    <property type="entry name" value="RmlC-like_jellyroll"/>
</dbReference>